<dbReference type="Gene3D" id="3.30.460.10">
    <property type="entry name" value="Beta Polymerase, domain 2"/>
    <property type="match status" value="1"/>
</dbReference>
<dbReference type="InterPro" id="IPR043519">
    <property type="entry name" value="NT_sf"/>
</dbReference>
<dbReference type="GO" id="GO:0090071">
    <property type="term" value="P:negative regulation of ribosome biogenesis"/>
    <property type="evidence" value="ECO:0007669"/>
    <property type="project" value="UniProtKB-UniRule"/>
</dbReference>
<sequence>MNTTSLLSDRSKGSKSTPVRINRNSKLFKTILRAIQEKKAEHIVSLDLRKIPEAVSDFFIICDATSTTQVKAIADHIEYLVEEECGEKPYRSEGRTALQWVLVDYVNIVVHIFQPETRKFYRLEEMWSDAAEADHES</sequence>
<keyword evidence="2" id="KW-0963">Cytoplasm</keyword>
<proteinExistence type="inferred from homology"/>
<dbReference type="OrthoDB" id="9793681at2"/>
<dbReference type="PANTHER" id="PTHR21043">
    <property type="entry name" value="IOJAP SUPERFAMILY ORTHOLOG"/>
    <property type="match status" value="1"/>
</dbReference>
<evidence type="ECO:0000256" key="1">
    <source>
        <dbReference type="ARBA" id="ARBA00010574"/>
    </source>
</evidence>
<dbReference type="HAMAP" id="MF_01477">
    <property type="entry name" value="Iojap_RsfS"/>
    <property type="match status" value="1"/>
</dbReference>
<dbReference type="Proteomes" id="UP000290204">
    <property type="component" value="Unassembled WGS sequence"/>
</dbReference>
<keyword evidence="4" id="KW-1185">Reference proteome</keyword>
<evidence type="ECO:0000313" key="4">
    <source>
        <dbReference type="Proteomes" id="UP000290204"/>
    </source>
</evidence>
<dbReference type="GO" id="GO:0017148">
    <property type="term" value="P:negative regulation of translation"/>
    <property type="evidence" value="ECO:0007669"/>
    <property type="project" value="UniProtKB-UniRule"/>
</dbReference>
<organism evidence="3 4">
    <name type="scientific">Lacibacter luteus</name>
    <dbReference type="NCBI Taxonomy" id="2508719"/>
    <lineage>
        <taxon>Bacteria</taxon>
        <taxon>Pseudomonadati</taxon>
        <taxon>Bacteroidota</taxon>
        <taxon>Chitinophagia</taxon>
        <taxon>Chitinophagales</taxon>
        <taxon>Chitinophagaceae</taxon>
        <taxon>Lacibacter</taxon>
    </lineage>
</organism>
<comment type="subcellular location">
    <subcellularLocation>
        <location evidence="2">Cytoplasm</location>
    </subcellularLocation>
</comment>
<comment type="function">
    <text evidence="2">Functions as a ribosomal silencing factor. Interacts with ribosomal protein uL14 (rplN), blocking formation of intersubunit bridge B8. Prevents association of the 30S and 50S ribosomal subunits and the formation of functional ribosomes, thus repressing translation.</text>
</comment>
<dbReference type="AlphaFoldDB" id="A0A4Q1CIF0"/>
<comment type="subunit">
    <text evidence="2">Interacts with ribosomal protein uL14 (rplN).</text>
</comment>
<dbReference type="PANTHER" id="PTHR21043:SF0">
    <property type="entry name" value="MITOCHONDRIAL ASSEMBLY OF RIBOSOMAL LARGE SUBUNIT PROTEIN 1"/>
    <property type="match status" value="1"/>
</dbReference>
<dbReference type="GO" id="GO:0042256">
    <property type="term" value="P:cytosolic ribosome assembly"/>
    <property type="evidence" value="ECO:0007669"/>
    <property type="project" value="UniProtKB-UniRule"/>
</dbReference>
<keyword evidence="2" id="KW-0678">Repressor</keyword>
<comment type="caution">
    <text evidence="3">The sequence shown here is derived from an EMBL/GenBank/DDBJ whole genome shotgun (WGS) entry which is preliminary data.</text>
</comment>
<name>A0A4Q1CIF0_9BACT</name>
<reference evidence="3 4" key="1">
    <citation type="submission" date="2019-01" db="EMBL/GenBank/DDBJ databases">
        <title>Lacibacter sp. strain TTM-7.</title>
        <authorList>
            <person name="Chen W.-M."/>
        </authorList>
    </citation>
    <scope>NUCLEOTIDE SEQUENCE [LARGE SCALE GENOMIC DNA]</scope>
    <source>
        <strain evidence="3 4">TTM-7</strain>
    </source>
</reference>
<evidence type="ECO:0000313" key="3">
    <source>
        <dbReference type="EMBL" id="RXK59839.1"/>
    </source>
</evidence>
<dbReference type="RefSeq" id="WP_129131213.1">
    <property type="nucleotide sequence ID" value="NZ_SDHW01000003.1"/>
</dbReference>
<dbReference type="SUPFAM" id="SSF81301">
    <property type="entry name" value="Nucleotidyltransferase"/>
    <property type="match status" value="1"/>
</dbReference>
<protein>
    <recommendedName>
        <fullName evidence="2">Ribosomal silencing factor RsfS</fullName>
    </recommendedName>
</protein>
<dbReference type="GO" id="GO:0005737">
    <property type="term" value="C:cytoplasm"/>
    <property type="evidence" value="ECO:0007669"/>
    <property type="project" value="UniProtKB-SubCell"/>
</dbReference>
<dbReference type="InterPro" id="IPR004394">
    <property type="entry name" value="Iojap/RsfS/C7orf30"/>
</dbReference>
<dbReference type="EMBL" id="SDHW01000003">
    <property type="protein sequence ID" value="RXK59839.1"/>
    <property type="molecule type" value="Genomic_DNA"/>
</dbReference>
<dbReference type="NCBIfam" id="TIGR00090">
    <property type="entry name" value="rsfS_iojap_ybeB"/>
    <property type="match status" value="1"/>
</dbReference>
<comment type="similarity">
    <text evidence="1 2">Belongs to the Iojap/RsfS family.</text>
</comment>
<accession>A0A4Q1CIF0</accession>
<evidence type="ECO:0000256" key="2">
    <source>
        <dbReference type="HAMAP-Rule" id="MF_01477"/>
    </source>
</evidence>
<dbReference type="GO" id="GO:0043023">
    <property type="term" value="F:ribosomal large subunit binding"/>
    <property type="evidence" value="ECO:0007669"/>
    <property type="project" value="TreeGrafter"/>
</dbReference>
<gene>
    <name evidence="2 3" type="primary">rsfS</name>
    <name evidence="3" type="ORF">ESA94_12345</name>
</gene>
<keyword evidence="2" id="KW-0810">Translation regulation</keyword>
<dbReference type="Pfam" id="PF02410">
    <property type="entry name" value="RsfS"/>
    <property type="match status" value="1"/>
</dbReference>